<comment type="caution">
    <text evidence="2">The sequence shown here is derived from an EMBL/GenBank/DDBJ whole genome shotgun (WGS) entry which is preliminary data.</text>
</comment>
<accession>A0A5C5WER3</accession>
<name>A0A5C5WER3_9BACT</name>
<evidence type="ECO:0000313" key="2">
    <source>
        <dbReference type="EMBL" id="TWT49234.1"/>
    </source>
</evidence>
<sequence>MLLHLSLAVHLHQSLAALLHLSLAVHLHQSQYVAQLLNQHLYAAQLQHLFAVNQLLSAAQHRRRSVAFSPSFVLAKQPRIAAQILAATNPWSHDQDCLAALMNGCTEGTKSLQDASSPKPRKFQKRPLQSQGPFFLWI</sequence>
<reference evidence="2 3" key="1">
    <citation type="submission" date="2019-02" db="EMBL/GenBank/DDBJ databases">
        <title>Deep-cultivation of Planctomycetes and their phenomic and genomic characterization uncovers novel biology.</title>
        <authorList>
            <person name="Wiegand S."/>
            <person name="Jogler M."/>
            <person name="Boedeker C."/>
            <person name="Pinto D."/>
            <person name="Vollmers J."/>
            <person name="Rivas-Marin E."/>
            <person name="Kohn T."/>
            <person name="Peeters S.H."/>
            <person name="Heuer A."/>
            <person name="Rast P."/>
            <person name="Oberbeckmann S."/>
            <person name="Bunk B."/>
            <person name="Jeske O."/>
            <person name="Meyerdierks A."/>
            <person name="Storesund J.E."/>
            <person name="Kallscheuer N."/>
            <person name="Luecker S."/>
            <person name="Lage O.M."/>
            <person name="Pohl T."/>
            <person name="Merkel B.J."/>
            <person name="Hornburger P."/>
            <person name="Mueller R.-W."/>
            <person name="Bruemmer F."/>
            <person name="Labrenz M."/>
            <person name="Spormann A.M."/>
            <person name="Op Den Camp H."/>
            <person name="Overmann J."/>
            <person name="Amann R."/>
            <person name="Jetten M.S.M."/>
            <person name="Mascher T."/>
            <person name="Medema M.H."/>
            <person name="Devos D.P."/>
            <person name="Kaster A.-K."/>
            <person name="Ovreas L."/>
            <person name="Rohde M."/>
            <person name="Galperin M.Y."/>
            <person name="Jogler C."/>
        </authorList>
    </citation>
    <scope>NUCLEOTIDE SEQUENCE [LARGE SCALE GENOMIC DNA]</scope>
    <source>
        <strain evidence="2 3">Pla22</strain>
    </source>
</reference>
<organism evidence="2 3">
    <name type="scientific">Rubripirellula amarantea</name>
    <dbReference type="NCBI Taxonomy" id="2527999"/>
    <lineage>
        <taxon>Bacteria</taxon>
        <taxon>Pseudomonadati</taxon>
        <taxon>Planctomycetota</taxon>
        <taxon>Planctomycetia</taxon>
        <taxon>Pirellulales</taxon>
        <taxon>Pirellulaceae</taxon>
        <taxon>Rubripirellula</taxon>
    </lineage>
</organism>
<dbReference type="Proteomes" id="UP000316598">
    <property type="component" value="Unassembled WGS sequence"/>
</dbReference>
<dbReference type="EMBL" id="SJPI01000003">
    <property type="protein sequence ID" value="TWT49234.1"/>
    <property type="molecule type" value="Genomic_DNA"/>
</dbReference>
<gene>
    <name evidence="2" type="ORF">Pla22_44260</name>
</gene>
<evidence type="ECO:0000256" key="1">
    <source>
        <dbReference type="SAM" id="MobiDB-lite"/>
    </source>
</evidence>
<dbReference type="AlphaFoldDB" id="A0A5C5WER3"/>
<proteinExistence type="predicted"/>
<protein>
    <submittedName>
        <fullName evidence="2">Uncharacterized protein</fullName>
    </submittedName>
</protein>
<evidence type="ECO:0000313" key="3">
    <source>
        <dbReference type="Proteomes" id="UP000316598"/>
    </source>
</evidence>
<feature type="region of interest" description="Disordered" evidence="1">
    <location>
        <begin position="109"/>
        <end position="128"/>
    </location>
</feature>
<keyword evidence="3" id="KW-1185">Reference proteome</keyword>